<dbReference type="PROSITE" id="PS50853">
    <property type="entry name" value="FN3"/>
    <property type="match status" value="2"/>
</dbReference>
<feature type="compositionally biased region" description="Polar residues" evidence="5">
    <location>
        <begin position="246"/>
        <end position="262"/>
    </location>
</feature>
<dbReference type="SUPFAM" id="SSF49265">
    <property type="entry name" value="Fibronectin type III"/>
    <property type="match status" value="1"/>
</dbReference>
<accession>A0AAW7X5T5</accession>
<keyword evidence="6" id="KW-0732">Signal</keyword>
<dbReference type="GO" id="GO:0046872">
    <property type="term" value="F:metal ion binding"/>
    <property type="evidence" value="ECO:0007669"/>
    <property type="project" value="UniProtKB-KW"/>
</dbReference>
<evidence type="ECO:0000256" key="4">
    <source>
        <dbReference type="PROSITE-ProRule" id="PRU00433"/>
    </source>
</evidence>
<dbReference type="InterPro" id="IPR013783">
    <property type="entry name" value="Ig-like_fold"/>
</dbReference>
<gene>
    <name evidence="9" type="ORF">Q4521_04690</name>
</gene>
<dbReference type="SMART" id="SM00060">
    <property type="entry name" value="FN3"/>
    <property type="match status" value="2"/>
</dbReference>
<feature type="compositionally biased region" description="Acidic residues" evidence="5">
    <location>
        <begin position="263"/>
        <end position="287"/>
    </location>
</feature>
<name>A0AAW7X5T5_9GAMM</name>
<dbReference type="Pfam" id="PF07631">
    <property type="entry name" value="PSD4"/>
    <property type="match status" value="1"/>
</dbReference>
<feature type="region of interest" description="Disordered" evidence="5">
    <location>
        <begin position="150"/>
        <end position="183"/>
    </location>
</feature>
<feature type="domain" description="Cytochrome c" evidence="8">
    <location>
        <begin position="75"/>
        <end position="202"/>
    </location>
</feature>
<feature type="chain" id="PRO_5043375756" evidence="6">
    <location>
        <begin position="26"/>
        <end position="1057"/>
    </location>
</feature>
<dbReference type="InterPro" id="IPR036909">
    <property type="entry name" value="Cyt_c-like_dom_sf"/>
</dbReference>
<evidence type="ECO:0000256" key="3">
    <source>
        <dbReference type="ARBA" id="ARBA00023004"/>
    </source>
</evidence>
<dbReference type="SUPFAM" id="SSF46626">
    <property type="entry name" value="Cytochrome c"/>
    <property type="match status" value="2"/>
</dbReference>
<dbReference type="AlphaFoldDB" id="A0AAW7X5T5"/>
<evidence type="ECO:0000259" key="7">
    <source>
        <dbReference type="PROSITE" id="PS50853"/>
    </source>
</evidence>
<evidence type="ECO:0000256" key="2">
    <source>
        <dbReference type="ARBA" id="ARBA00022723"/>
    </source>
</evidence>
<keyword evidence="1 4" id="KW-0349">Heme</keyword>
<dbReference type="PROSITE" id="PS51257">
    <property type="entry name" value="PROKAR_LIPOPROTEIN"/>
    <property type="match status" value="1"/>
</dbReference>
<dbReference type="CDD" id="cd00063">
    <property type="entry name" value="FN3"/>
    <property type="match status" value="2"/>
</dbReference>
<evidence type="ECO:0000259" key="8">
    <source>
        <dbReference type="PROSITE" id="PS51007"/>
    </source>
</evidence>
<dbReference type="InterPro" id="IPR013042">
    <property type="entry name" value="DUF1592"/>
</dbReference>
<feature type="domain" description="Cytochrome c" evidence="8">
    <location>
        <begin position="478"/>
        <end position="549"/>
    </location>
</feature>
<feature type="domain" description="Fibronectin type-III" evidence="7">
    <location>
        <begin position="293"/>
        <end position="388"/>
    </location>
</feature>
<dbReference type="Pfam" id="PF00041">
    <property type="entry name" value="fn3"/>
    <property type="match status" value="1"/>
</dbReference>
<protein>
    <submittedName>
        <fullName evidence="9">DUF1588 domain-containing protein</fullName>
    </submittedName>
</protein>
<evidence type="ECO:0000256" key="6">
    <source>
        <dbReference type="SAM" id="SignalP"/>
    </source>
</evidence>
<sequence>MTHAIRPISLLSILLCLPLWLTACGGEPVGGVDNAPLVTTETPENNQPSTGESTGEPATETDTQEDVDPPQQPLGDIALGKTTYTGQCAMCHGEAGNGAFPLFVNAVEFEAIEDVTHRTMPFGDASACEGECATNVAAYLVSLISISLPETPAVEPPDNSTETETETENNSGEPSQPVTPALPAQCANPQWVSGTEYAVNTLVVNREAVFRCVIAGWCASTANWAYEPNSGLYWEEAWEKVALCSESTSNGNTSGEPTTPNTDGEEQTENNDAETGTENETETETEPNENTSAPKAVSTVIAVASANQDRIGLSWTDNANNETGFAIRRRTNNGAVVQIHNAPANSTSYTDANVKLDNQYQYDIIAFNAVGSSAAVESNQVSLVTPVTAPNAITNLNATLNNNQILLSWSQADATADTIAIYRTLDDIQWQQLTTVAANTTQYNDTNITTNTTYGYRLVAINTAGESQASNTVHVSVTRIAAGQTLFNQHCTACHRASGIGGDLFSSQTQTAWLNKTLSQLETKISTMPAQQCDADCQKVIADFIWQDKWNRVVDIIEEKITSSGLRGVRLLTPYEYANTIKATLNVTVNSEDLPSARFDSHFKYPSQSSQGLVLTDEAAAYQQLAQDIASKTTITKPTCSTASCRQNAVNNLGLTLFRKPLTAAQTASYSTLFETNGFESVITSMLMSPYFLYLTELGKWDAQTESYRLSNYEIATHLSFSLWGMPPNSTLLSLAATDAFNSDEGVKNQAQTMVNDAKFATHVSEFIRYYANTYSVVDEKPGLSTDVIAAMQQEQTEAIHYLINAGSASFYELLNPSYTYLNSTLANHYGLTSTTSNAGSSMQKYNVNSLRGGLLHQGIFQVSNSDFSATSLVKRGKFIRENMLCHMMGTPSGVDPDTITLPEHPITTRERWDVITGPNASNGQCWQCHQLMNEPGSALENYDHAGRYRTEESSANDSSVALNIDASGILRDNSGFNTLTQYADARALSEYLAVSEQALSCFVDNAYRFTTGQQTDAQSEAAINALQQDFIVDGDIKTLFIALASSPAALYRSDRE</sequence>
<feature type="signal peptide" evidence="6">
    <location>
        <begin position="1"/>
        <end position="25"/>
    </location>
</feature>
<dbReference type="InterPro" id="IPR013039">
    <property type="entry name" value="DUF1588"/>
</dbReference>
<proteinExistence type="predicted"/>
<comment type="caution">
    <text evidence="9">The sequence shown here is derived from an EMBL/GenBank/DDBJ whole genome shotgun (WGS) entry which is preliminary data.</text>
</comment>
<feature type="compositionally biased region" description="Polar residues" evidence="5">
    <location>
        <begin position="37"/>
        <end position="53"/>
    </location>
</feature>
<dbReference type="Pfam" id="PF07627">
    <property type="entry name" value="PSCyt3"/>
    <property type="match status" value="1"/>
</dbReference>
<feature type="region of interest" description="Disordered" evidence="5">
    <location>
        <begin position="246"/>
        <end position="294"/>
    </location>
</feature>
<dbReference type="Gene3D" id="2.60.40.10">
    <property type="entry name" value="Immunoglobulins"/>
    <property type="match status" value="2"/>
</dbReference>
<dbReference type="InterPro" id="IPR036116">
    <property type="entry name" value="FN3_sf"/>
</dbReference>
<dbReference type="EMBL" id="JAUOPB010000003">
    <property type="protein sequence ID" value="MDO6421759.1"/>
    <property type="molecule type" value="Genomic_DNA"/>
</dbReference>
<feature type="domain" description="Fibronectin type-III" evidence="7">
    <location>
        <begin position="389"/>
        <end position="481"/>
    </location>
</feature>
<dbReference type="InterPro" id="IPR003961">
    <property type="entry name" value="FN3_dom"/>
</dbReference>
<feature type="region of interest" description="Disordered" evidence="5">
    <location>
        <begin position="34"/>
        <end position="78"/>
    </location>
</feature>
<dbReference type="RefSeq" id="WP_303491393.1">
    <property type="nucleotide sequence ID" value="NZ_JAUOPB010000003.1"/>
</dbReference>
<dbReference type="GO" id="GO:0009055">
    <property type="term" value="F:electron transfer activity"/>
    <property type="evidence" value="ECO:0007669"/>
    <property type="project" value="InterPro"/>
</dbReference>
<dbReference type="Proteomes" id="UP001169760">
    <property type="component" value="Unassembled WGS sequence"/>
</dbReference>
<evidence type="ECO:0000256" key="1">
    <source>
        <dbReference type="ARBA" id="ARBA00022617"/>
    </source>
</evidence>
<evidence type="ECO:0000256" key="5">
    <source>
        <dbReference type="SAM" id="MobiDB-lite"/>
    </source>
</evidence>
<keyword evidence="3 4" id="KW-0408">Iron</keyword>
<evidence type="ECO:0000313" key="10">
    <source>
        <dbReference type="Proteomes" id="UP001169760"/>
    </source>
</evidence>
<dbReference type="PROSITE" id="PS51007">
    <property type="entry name" value="CYTC"/>
    <property type="match status" value="2"/>
</dbReference>
<evidence type="ECO:0000313" key="9">
    <source>
        <dbReference type="EMBL" id="MDO6421759.1"/>
    </source>
</evidence>
<dbReference type="GO" id="GO:0020037">
    <property type="term" value="F:heme binding"/>
    <property type="evidence" value="ECO:0007669"/>
    <property type="project" value="InterPro"/>
</dbReference>
<reference evidence="9" key="1">
    <citation type="submission" date="2023-07" db="EMBL/GenBank/DDBJ databases">
        <title>Genome content predicts the carbon catabolic preferences of heterotrophic bacteria.</title>
        <authorList>
            <person name="Gralka M."/>
        </authorList>
    </citation>
    <scope>NUCLEOTIDE SEQUENCE</scope>
    <source>
        <strain evidence="9">I3M17_2</strain>
    </source>
</reference>
<dbReference type="InterPro" id="IPR009056">
    <property type="entry name" value="Cyt_c-like_dom"/>
</dbReference>
<dbReference type="Gene3D" id="1.10.760.10">
    <property type="entry name" value="Cytochrome c-like domain"/>
    <property type="match status" value="2"/>
</dbReference>
<organism evidence="9 10">
    <name type="scientific">Saccharophagus degradans</name>
    <dbReference type="NCBI Taxonomy" id="86304"/>
    <lineage>
        <taxon>Bacteria</taxon>
        <taxon>Pseudomonadati</taxon>
        <taxon>Pseudomonadota</taxon>
        <taxon>Gammaproteobacteria</taxon>
        <taxon>Cellvibrionales</taxon>
        <taxon>Cellvibrionaceae</taxon>
        <taxon>Saccharophagus</taxon>
    </lineage>
</organism>
<keyword evidence="2 4" id="KW-0479">Metal-binding</keyword>
<dbReference type="Pfam" id="PF13442">
    <property type="entry name" value="Cytochrome_CBB3"/>
    <property type="match status" value="2"/>
</dbReference>